<dbReference type="Proteomes" id="UP000005467">
    <property type="component" value="Unassembled WGS sequence"/>
</dbReference>
<reference evidence="1 2" key="1">
    <citation type="submission" date="2011-01" db="EMBL/GenBank/DDBJ databases">
        <authorList>
            <person name="Muzny D."/>
            <person name="Qin X."/>
            <person name="Deng J."/>
            <person name="Jiang H."/>
            <person name="Liu Y."/>
            <person name="Qu J."/>
            <person name="Song X.-Z."/>
            <person name="Zhang L."/>
            <person name="Thornton R."/>
            <person name="Coyle M."/>
            <person name="Francisco L."/>
            <person name="Jackson L."/>
            <person name="Javaid M."/>
            <person name="Korchina V."/>
            <person name="Kovar C."/>
            <person name="Mata R."/>
            <person name="Mathew T."/>
            <person name="Ngo R."/>
            <person name="Nguyen L."/>
            <person name="Nguyen N."/>
            <person name="Okwuonu G."/>
            <person name="Ongeri F."/>
            <person name="Pham C."/>
            <person name="Simmons D."/>
            <person name="Wilczek-Boney K."/>
            <person name="Hale W."/>
            <person name="Jakkamsetti A."/>
            <person name="Pham P."/>
            <person name="Ruth R."/>
            <person name="San Lucas F."/>
            <person name="Warren J."/>
            <person name="Zhang J."/>
            <person name="Zhao Z."/>
            <person name="Zhou C."/>
            <person name="Zhu D."/>
            <person name="Lee S."/>
            <person name="Bess C."/>
            <person name="Blankenburg K."/>
            <person name="Forbes L."/>
            <person name="Fu Q."/>
            <person name="Gubbala S."/>
            <person name="Hirani K."/>
            <person name="Jayaseelan J.C."/>
            <person name="Lara F."/>
            <person name="Munidasa M."/>
            <person name="Palculict T."/>
            <person name="Patil S."/>
            <person name="Pu L.-L."/>
            <person name="Saada N."/>
            <person name="Tang L."/>
            <person name="Weissenberger G."/>
            <person name="Zhu Y."/>
            <person name="Hemphill L."/>
            <person name="Shang Y."/>
            <person name="Youmans B."/>
            <person name="Ayvaz T."/>
            <person name="Ross M."/>
            <person name="Santibanez J."/>
            <person name="Aqrawi P."/>
            <person name="Gross S."/>
            <person name="Joshi V."/>
            <person name="Fowler G."/>
            <person name="Nazareth L."/>
            <person name="Reid J."/>
            <person name="Worley K."/>
            <person name="Petrosino J."/>
            <person name="Highlander S."/>
            <person name="Gibbs R."/>
        </authorList>
    </citation>
    <scope>NUCLEOTIDE SEQUENCE [LARGE SCALE GENOMIC DNA]</scope>
    <source>
        <strain evidence="1 2">ATCC 25976</strain>
    </source>
</reference>
<evidence type="ECO:0000313" key="1">
    <source>
        <dbReference type="EMBL" id="EFX92095.1"/>
    </source>
</evidence>
<organism evidence="1 2">
    <name type="scientific">Actinobacillus ureae ATCC 25976</name>
    <dbReference type="NCBI Taxonomy" id="887324"/>
    <lineage>
        <taxon>Bacteria</taxon>
        <taxon>Pseudomonadati</taxon>
        <taxon>Pseudomonadota</taxon>
        <taxon>Gammaproteobacteria</taxon>
        <taxon>Pasteurellales</taxon>
        <taxon>Pasteurellaceae</taxon>
        <taxon>Actinobacillus</taxon>
    </lineage>
</organism>
<sequence>MLVKEKMQKLAEINSAAQDFVRQAAKLDETPEFEQQTWQEQANEARAWFADKSHSTPKLDLLAQLRGVPADILRQKCYEKAQAFYQLSFAVAGQRQRYEDRLKACETLEQVQAITLEFTLNLEG</sequence>
<dbReference type="EMBL" id="AEVG01000058">
    <property type="protein sequence ID" value="EFX92095.1"/>
    <property type="molecule type" value="Genomic_DNA"/>
</dbReference>
<evidence type="ECO:0000313" key="2">
    <source>
        <dbReference type="Proteomes" id="UP000005467"/>
    </source>
</evidence>
<name>E8KG84_9PAST</name>
<proteinExistence type="predicted"/>
<accession>E8KG84</accession>
<gene>
    <name evidence="1" type="ORF">HMPREF0027_0851</name>
</gene>
<comment type="caution">
    <text evidence="1">The sequence shown here is derived from an EMBL/GenBank/DDBJ whole genome shotgun (WGS) entry which is preliminary data.</text>
</comment>
<keyword evidence="2" id="KW-1185">Reference proteome</keyword>
<protein>
    <submittedName>
        <fullName evidence="1">Uncharacterized protein</fullName>
    </submittedName>
</protein>
<dbReference type="AlphaFoldDB" id="E8KG84"/>
<dbReference type="HOGENOM" id="CLU_163132_0_0_6"/>